<evidence type="ECO:0000256" key="3">
    <source>
        <dbReference type="SAM" id="MobiDB-lite"/>
    </source>
</evidence>
<evidence type="ECO:0000313" key="6">
    <source>
        <dbReference type="Proteomes" id="UP000622166"/>
    </source>
</evidence>
<dbReference type="AlphaFoldDB" id="A0A918PET5"/>
<dbReference type="SUPFAM" id="SSF53474">
    <property type="entry name" value="alpha/beta-Hydrolases"/>
    <property type="match status" value="1"/>
</dbReference>
<dbReference type="InterPro" id="IPR001031">
    <property type="entry name" value="Thioesterase"/>
</dbReference>
<comment type="caution">
    <text evidence="5">The sequence shown here is derived from an EMBL/GenBank/DDBJ whole genome shotgun (WGS) entry which is preliminary data.</text>
</comment>
<evidence type="ECO:0000256" key="2">
    <source>
        <dbReference type="ARBA" id="ARBA00022801"/>
    </source>
</evidence>
<name>A0A918PET5_9ACTN</name>
<feature type="domain" description="Thioesterase TesA-like" evidence="4">
    <location>
        <begin position="35"/>
        <end position="257"/>
    </location>
</feature>
<feature type="compositionally biased region" description="Polar residues" evidence="3">
    <location>
        <begin position="278"/>
        <end position="288"/>
    </location>
</feature>
<dbReference type="GO" id="GO:0016787">
    <property type="term" value="F:hydrolase activity"/>
    <property type="evidence" value="ECO:0007669"/>
    <property type="project" value="UniProtKB-KW"/>
</dbReference>
<comment type="similarity">
    <text evidence="1">Belongs to the thioesterase family.</text>
</comment>
<reference evidence="5" key="2">
    <citation type="submission" date="2020-09" db="EMBL/GenBank/DDBJ databases">
        <authorList>
            <person name="Sun Q."/>
            <person name="Ohkuma M."/>
        </authorList>
    </citation>
    <scope>NUCLEOTIDE SEQUENCE</scope>
    <source>
        <strain evidence="5">JCM 4815</strain>
    </source>
</reference>
<dbReference type="Pfam" id="PF00975">
    <property type="entry name" value="Thioesterase"/>
    <property type="match status" value="1"/>
</dbReference>
<organism evidence="5 6">
    <name type="scientific">Streptomyces poonensis</name>
    <dbReference type="NCBI Taxonomy" id="68255"/>
    <lineage>
        <taxon>Bacteria</taxon>
        <taxon>Bacillati</taxon>
        <taxon>Actinomycetota</taxon>
        <taxon>Actinomycetes</taxon>
        <taxon>Kitasatosporales</taxon>
        <taxon>Streptomycetaceae</taxon>
        <taxon>Streptomyces</taxon>
    </lineage>
</organism>
<dbReference type="PANTHER" id="PTHR11487">
    <property type="entry name" value="THIOESTERASE"/>
    <property type="match status" value="1"/>
</dbReference>
<dbReference type="InterPro" id="IPR012223">
    <property type="entry name" value="TEII"/>
</dbReference>
<dbReference type="InterPro" id="IPR020802">
    <property type="entry name" value="TesA-like"/>
</dbReference>
<protein>
    <submittedName>
        <fullName evidence="5">Thioesterase</fullName>
    </submittedName>
</protein>
<keyword evidence="6" id="KW-1185">Reference proteome</keyword>
<proteinExistence type="inferred from homology"/>
<keyword evidence="2" id="KW-0378">Hydrolase</keyword>
<sequence>MTGRPRAHEPVRSGTAVSRWLLRRTVLPDPALRMICFPHAGGAATFFHGWQDRVPPGVEVAAVCYPGRQSRIVEPPLTSMDELADGIHAVLGEVLDRPLALFGHCMGAVVAYEVAVRLAERDGVGPAALLVSGHPAPHLCASGPPLPTAVDDTEIVALATAVDPLLRASPELLDLALPALRADHTLLRAYRPARCPVIPVPVVGYRGVDDPRTTDGDMRAWSALTSSGFRLRTLPGDHFYLVARQADLVADAMDTVTAAQRGGHGSNRQARDQRVTDQRTSVQHGRNQ</sequence>
<dbReference type="InterPro" id="IPR029058">
    <property type="entry name" value="AB_hydrolase_fold"/>
</dbReference>
<dbReference type="GO" id="GO:0008610">
    <property type="term" value="P:lipid biosynthetic process"/>
    <property type="evidence" value="ECO:0007669"/>
    <property type="project" value="TreeGrafter"/>
</dbReference>
<reference evidence="5" key="1">
    <citation type="journal article" date="2014" name="Int. J. Syst. Evol. Microbiol.">
        <title>Complete genome sequence of Corynebacterium casei LMG S-19264T (=DSM 44701T), isolated from a smear-ripened cheese.</title>
        <authorList>
            <consortium name="US DOE Joint Genome Institute (JGI-PGF)"/>
            <person name="Walter F."/>
            <person name="Albersmeier A."/>
            <person name="Kalinowski J."/>
            <person name="Ruckert C."/>
        </authorList>
    </citation>
    <scope>NUCLEOTIDE SEQUENCE</scope>
    <source>
        <strain evidence="5">JCM 4815</strain>
    </source>
</reference>
<dbReference type="PANTHER" id="PTHR11487:SF0">
    <property type="entry name" value="S-ACYL FATTY ACID SYNTHASE THIOESTERASE, MEDIUM CHAIN"/>
    <property type="match status" value="1"/>
</dbReference>
<dbReference type="Proteomes" id="UP000622166">
    <property type="component" value="Unassembled WGS sequence"/>
</dbReference>
<dbReference type="Gene3D" id="3.40.50.1820">
    <property type="entry name" value="alpha/beta hydrolase"/>
    <property type="match status" value="1"/>
</dbReference>
<evidence type="ECO:0000256" key="1">
    <source>
        <dbReference type="ARBA" id="ARBA00007169"/>
    </source>
</evidence>
<gene>
    <name evidence="5" type="ORF">GCM10010365_21900</name>
</gene>
<accession>A0A918PET5</accession>
<dbReference type="EMBL" id="BMVW01000003">
    <property type="protein sequence ID" value="GGZ02785.1"/>
    <property type="molecule type" value="Genomic_DNA"/>
</dbReference>
<evidence type="ECO:0000259" key="4">
    <source>
        <dbReference type="SMART" id="SM00824"/>
    </source>
</evidence>
<dbReference type="RefSeq" id="WP_189857753.1">
    <property type="nucleotide sequence ID" value="NZ_BMVW01000003.1"/>
</dbReference>
<evidence type="ECO:0000313" key="5">
    <source>
        <dbReference type="EMBL" id="GGZ02785.1"/>
    </source>
</evidence>
<dbReference type="SMART" id="SM00824">
    <property type="entry name" value="PKS_TE"/>
    <property type="match status" value="1"/>
</dbReference>
<feature type="region of interest" description="Disordered" evidence="3">
    <location>
        <begin position="259"/>
        <end position="288"/>
    </location>
</feature>